<reference evidence="5 6" key="2">
    <citation type="submission" date="2018-11" db="EMBL/GenBank/DDBJ databases">
        <authorList>
            <consortium name="Pathogen Informatics"/>
        </authorList>
    </citation>
    <scope>NUCLEOTIDE SEQUENCE [LARGE SCALE GENOMIC DNA]</scope>
</reference>
<evidence type="ECO:0000313" key="5">
    <source>
        <dbReference type="EMBL" id="VDL71889.1"/>
    </source>
</evidence>
<dbReference type="Gene3D" id="2.60.40.10">
    <property type="entry name" value="Immunoglobulins"/>
    <property type="match status" value="1"/>
</dbReference>
<dbReference type="Proteomes" id="UP000271162">
    <property type="component" value="Unassembled WGS sequence"/>
</dbReference>
<dbReference type="WBParaSite" id="NBR_0000829901-mRNA-1">
    <property type="protein sequence ID" value="NBR_0000829901-mRNA-1"/>
    <property type="gene ID" value="NBR_0000829901"/>
</dbReference>
<organism evidence="7">
    <name type="scientific">Nippostrongylus brasiliensis</name>
    <name type="common">Rat hookworm</name>
    <dbReference type="NCBI Taxonomy" id="27835"/>
    <lineage>
        <taxon>Eukaryota</taxon>
        <taxon>Metazoa</taxon>
        <taxon>Ecdysozoa</taxon>
        <taxon>Nematoda</taxon>
        <taxon>Chromadorea</taxon>
        <taxon>Rhabditida</taxon>
        <taxon>Rhabditina</taxon>
        <taxon>Rhabditomorpha</taxon>
        <taxon>Strongyloidea</taxon>
        <taxon>Heligmosomidae</taxon>
        <taxon>Nippostrongylus</taxon>
    </lineage>
</organism>
<dbReference type="InterPro" id="IPR036179">
    <property type="entry name" value="Ig-like_dom_sf"/>
</dbReference>
<evidence type="ECO:0000256" key="3">
    <source>
        <dbReference type="ARBA" id="ARBA00023319"/>
    </source>
</evidence>
<dbReference type="InterPro" id="IPR050958">
    <property type="entry name" value="Cell_Adh-Cytoskel_Orgn"/>
</dbReference>
<dbReference type="PANTHER" id="PTHR45080">
    <property type="entry name" value="CONTACTIN 5"/>
    <property type="match status" value="1"/>
</dbReference>
<dbReference type="AlphaFoldDB" id="A0A0N4XYV5"/>
<dbReference type="EMBL" id="UYSL01019988">
    <property type="protein sequence ID" value="VDL71889.1"/>
    <property type="molecule type" value="Genomic_DNA"/>
</dbReference>
<dbReference type="InterPro" id="IPR013783">
    <property type="entry name" value="Ig-like_fold"/>
</dbReference>
<evidence type="ECO:0000256" key="1">
    <source>
        <dbReference type="ARBA" id="ARBA00022729"/>
    </source>
</evidence>
<keyword evidence="1" id="KW-0732">Signal</keyword>
<keyword evidence="3" id="KW-0393">Immunoglobulin domain</keyword>
<dbReference type="GO" id="GO:0043025">
    <property type="term" value="C:neuronal cell body"/>
    <property type="evidence" value="ECO:0007669"/>
    <property type="project" value="TreeGrafter"/>
</dbReference>
<gene>
    <name evidence="5" type="ORF">NBR_LOCUS8300</name>
</gene>
<dbReference type="GO" id="GO:0050808">
    <property type="term" value="P:synapse organization"/>
    <property type="evidence" value="ECO:0007669"/>
    <property type="project" value="TreeGrafter"/>
</dbReference>
<dbReference type="GO" id="GO:0008046">
    <property type="term" value="F:axon guidance receptor activity"/>
    <property type="evidence" value="ECO:0007669"/>
    <property type="project" value="TreeGrafter"/>
</dbReference>
<evidence type="ECO:0000313" key="7">
    <source>
        <dbReference type="WBParaSite" id="NBR_0000829901-mRNA-1"/>
    </source>
</evidence>
<proteinExistence type="predicted"/>
<evidence type="ECO:0000313" key="6">
    <source>
        <dbReference type="Proteomes" id="UP000271162"/>
    </source>
</evidence>
<dbReference type="STRING" id="27835.A0A0N4XYV5"/>
<reference evidence="7" key="1">
    <citation type="submission" date="2017-02" db="UniProtKB">
        <authorList>
            <consortium name="WormBaseParasite"/>
        </authorList>
    </citation>
    <scope>IDENTIFICATION</scope>
</reference>
<evidence type="ECO:0000256" key="2">
    <source>
        <dbReference type="ARBA" id="ARBA00023157"/>
    </source>
</evidence>
<evidence type="ECO:0000259" key="4">
    <source>
        <dbReference type="Pfam" id="PF07679"/>
    </source>
</evidence>
<dbReference type="OMA" id="CPIEDSY"/>
<name>A0A0N4XYV5_NIPBR</name>
<dbReference type="GO" id="GO:0007156">
    <property type="term" value="P:homophilic cell adhesion via plasma membrane adhesion molecules"/>
    <property type="evidence" value="ECO:0007669"/>
    <property type="project" value="TreeGrafter"/>
</dbReference>
<sequence>HHRCHFSFSPFHLFFLSDVQFFQNGYKINATGALFVNGKQQLQIKEASANDAARYSCIAENKVGSAVKDLVVSILKPPKMQDRQLIKEVQQSQQLVLECPIEDSYAEFSWRKNDFPVSVSNKVQVIVSRNY</sequence>
<protein>
    <submittedName>
        <fullName evidence="7">I-set domain-containing protein</fullName>
    </submittedName>
</protein>
<dbReference type="PANTHER" id="PTHR45080:SF8">
    <property type="entry name" value="IG-LIKE DOMAIN-CONTAINING PROTEIN"/>
    <property type="match status" value="1"/>
</dbReference>
<dbReference type="GO" id="GO:0030424">
    <property type="term" value="C:axon"/>
    <property type="evidence" value="ECO:0007669"/>
    <property type="project" value="TreeGrafter"/>
</dbReference>
<keyword evidence="6" id="KW-1185">Reference proteome</keyword>
<dbReference type="InterPro" id="IPR013098">
    <property type="entry name" value="Ig_I-set"/>
</dbReference>
<feature type="domain" description="Immunoglobulin I-set" evidence="4">
    <location>
        <begin position="23"/>
        <end position="73"/>
    </location>
</feature>
<dbReference type="GO" id="GO:0005886">
    <property type="term" value="C:plasma membrane"/>
    <property type="evidence" value="ECO:0007669"/>
    <property type="project" value="TreeGrafter"/>
</dbReference>
<dbReference type="Pfam" id="PF07679">
    <property type="entry name" value="I-set"/>
    <property type="match status" value="1"/>
</dbReference>
<keyword evidence="2" id="KW-1015">Disulfide bond</keyword>
<dbReference type="SUPFAM" id="SSF48726">
    <property type="entry name" value="Immunoglobulin"/>
    <property type="match status" value="2"/>
</dbReference>
<accession>A0A0N4XYV5</accession>